<proteinExistence type="predicted"/>
<reference evidence="1" key="1">
    <citation type="submission" date="2020-04" db="EMBL/GenBank/DDBJ databases">
        <authorList>
            <person name="Chiriac C."/>
            <person name="Salcher M."/>
            <person name="Ghai R."/>
            <person name="Kavagutti S V."/>
        </authorList>
    </citation>
    <scope>NUCLEOTIDE SEQUENCE</scope>
</reference>
<sequence>MAINPLQRPIDYAGMTPQVNIGQGIEELGAAFAKRQERIDAEAQAEAYKTDLTDVLANPTQTKWAEMIAKHPKQYQAFDAARKSYGEEKVKNEFNQGFEISQALENNSPDIAKSKLEIIIEAKKNSGESPLIFEQIRDAIDVGDFTNAQAAVNAALVMVDPERFKKTVQAQVESKKAPSDVTEAMAKADKAVADAVTAQATAGTAEEKAAADLLKAQADADKANIQAQYEERNQKADLKKKAADLGLTTAQTNKVLVETRTSSIGTQKAALELEALKKTGGVDPDKVFQQEEKIRKEYQTRTGKYRELGSTFENIKVSAKVADGTGDIALITSFMKMLDPGSVVRETEFATGRDTAGLYANLQNQLEKAKNGQFLNTTQRNQYVNLSQQYLDSAKKKANEEKQSLGKVVKNYNLNPENVFGVDSDVVTINNKTYTRPPAFTDEQWTAYKKSQGG</sequence>
<organism evidence="1">
    <name type="scientific">uncultured Caudovirales phage</name>
    <dbReference type="NCBI Taxonomy" id="2100421"/>
    <lineage>
        <taxon>Viruses</taxon>
        <taxon>Duplodnaviria</taxon>
        <taxon>Heunggongvirae</taxon>
        <taxon>Uroviricota</taxon>
        <taxon>Caudoviricetes</taxon>
        <taxon>Peduoviridae</taxon>
        <taxon>Maltschvirus</taxon>
        <taxon>Maltschvirus maltsch</taxon>
    </lineage>
</organism>
<name>A0A6J5NTQ9_9CAUD</name>
<dbReference type="EMBL" id="LR796710">
    <property type="protein sequence ID" value="CAB4160711.1"/>
    <property type="molecule type" value="Genomic_DNA"/>
</dbReference>
<evidence type="ECO:0000313" key="1">
    <source>
        <dbReference type="EMBL" id="CAB4160711.1"/>
    </source>
</evidence>
<accession>A0A6J5NTQ9</accession>
<protein>
    <submittedName>
        <fullName evidence="1">Uncharacterized protein</fullName>
    </submittedName>
</protein>
<gene>
    <name evidence="1" type="ORF">UFOVP774_13</name>
</gene>